<dbReference type="GO" id="GO:0005634">
    <property type="term" value="C:nucleus"/>
    <property type="evidence" value="ECO:0007669"/>
    <property type="project" value="UniProtKB-SubCell"/>
</dbReference>
<evidence type="ECO:0000256" key="1">
    <source>
        <dbReference type="ARBA" id="ARBA00022614"/>
    </source>
</evidence>
<dbReference type="Pfam" id="PF14580">
    <property type="entry name" value="LRR_9"/>
    <property type="match status" value="1"/>
</dbReference>
<protein>
    <recommendedName>
        <fullName evidence="4">Acidic leucine-rich nuclear phosphoprotein 32 family member</fullName>
    </recommendedName>
</protein>
<dbReference type="AlphaFoldDB" id="A0A8D2JEK8"/>
<keyword evidence="2" id="KW-0677">Repeat</keyword>
<reference evidence="6" key="1">
    <citation type="submission" date="2025-08" db="UniProtKB">
        <authorList>
            <consortium name="Ensembl"/>
        </authorList>
    </citation>
    <scope>IDENTIFICATION</scope>
</reference>
<dbReference type="SUPFAM" id="SSF52058">
    <property type="entry name" value="L domain-like"/>
    <property type="match status" value="1"/>
</dbReference>
<dbReference type="GO" id="GO:0042393">
    <property type="term" value="F:histone binding"/>
    <property type="evidence" value="ECO:0007669"/>
    <property type="project" value="TreeGrafter"/>
</dbReference>
<evidence type="ECO:0000256" key="5">
    <source>
        <dbReference type="SAM" id="MobiDB-lite"/>
    </source>
</evidence>
<reference evidence="6" key="2">
    <citation type="submission" date="2025-09" db="UniProtKB">
        <authorList>
            <consortium name="Ensembl"/>
        </authorList>
    </citation>
    <scope>IDENTIFICATION</scope>
</reference>
<feature type="compositionally biased region" description="Polar residues" evidence="5">
    <location>
        <begin position="155"/>
        <end position="166"/>
    </location>
</feature>
<dbReference type="PROSITE" id="PS51450">
    <property type="entry name" value="LRR"/>
    <property type="match status" value="1"/>
</dbReference>
<accession>A0A8D2JEK8</accession>
<dbReference type="FunFam" id="3.80.10.10:FF:000131">
    <property type="entry name" value="acidic leucine-rich nuclear phosphoprotein 32-related protein-like"/>
    <property type="match status" value="1"/>
</dbReference>
<evidence type="ECO:0000256" key="2">
    <source>
        <dbReference type="ARBA" id="ARBA00022737"/>
    </source>
</evidence>
<dbReference type="Ensembl" id="ENSVKKT00000012188.1">
    <property type="protein sequence ID" value="ENSVKKP00000011906.1"/>
    <property type="gene ID" value="ENSVKKG00000008274.1"/>
</dbReference>
<keyword evidence="1 4" id="KW-0433">Leucine-rich repeat</keyword>
<dbReference type="InterPro" id="IPR045081">
    <property type="entry name" value="AN32"/>
</dbReference>
<evidence type="ECO:0000256" key="4">
    <source>
        <dbReference type="RuleBase" id="RU369103"/>
    </source>
</evidence>
<comment type="function">
    <text evidence="4">Multifunctional protein that is involved in the regulation of many processes.</text>
</comment>
<dbReference type="PANTHER" id="PTHR11375">
    <property type="entry name" value="ACIDIC LEUCINE-RICH NUCLEAR PHOSPHOPROTEIN 32"/>
    <property type="match status" value="1"/>
</dbReference>
<dbReference type="Proteomes" id="UP000694545">
    <property type="component" value="Unplaced"/>
</dbReference>
<comment type="subcellular location">
    <subcellularLocation>
        <location evidence="4">Nucleus</location>
    </subcellularLocation>
</comment>
<evidence type="ECO:0000256" key="3">
    <source>
        <dbReference type="ARBA" id="ARBA00025777"/>
    </source>
</evidence>
<feature type="region of interest" description="Disordered" evidence="5">
    <location>
        <begin position="146"/>
        <end position="166"/>
    </location>
</feature>
<sequence>SRGALSFLYSHLPFQVKELVLNNCHSLDGEIDGLDPEYENLEILRMNNVGLLSLSSIPNYSNLRKLEVSYNNISGGLEVLEEKTPNLTHLNLSGNEIKDISTLEPLKNLPHLQSLQLFNCEVATLEAYRESVFTLLPQLTYLDGFDKEDDKEPASSDTEGGSTSTC</sequence>
<dbReference type="GO" id="GO:0042981">
    <property type="term" value="P:regulation of apoptotic process"/>
    <property type="evidence" value="ECO:0007669"/>
    <property type="project" value="TreeGrafter"/>
</dbReference>
<organism evidence="6 7">
    <name type="scientific">Varanus komodoensis</name>
    <name type="common">Komodo dragon</name>
    <dbReference type="NCBI Taxonomy" id="61221"/>
    <lineage>
        <taxon>Eukaryota</taxon>
        <taxon>Metazoa</taxon>
        <taxon>Chordata</taxon>
        <taxon>Craniata</taxon>
        <taxon>Vertebrata</taxon>
        <taxon>Euteleostomi</taxon>
        <taxon>Lepidosauria</taxon>
        <taxon>Squamata</taxon>
        <taxon>Bifurcata</taxon>
        <taxon>Unidentata</taxon>
        <taxon>Episquamata</taxon>
        <taxon>Toxicofera</taxon>
        <taxon>Anguimorpha</taxon>
        <taxon>Paleoanguimorpha</taxon>
        <taxon>Varanoidea</taxon>
        <taxon>Varanidae</taxon>
        <taxon>Varanus</taxon>
    </lineage>
</organism>
<keyword evidence="7" id="KW-1185">Reference proteome</keyword>
<dbReference type="PANTHER" id="PTHR11375:SF22">
    <property type="entry name" value="ACIDIC LEUCINE-RICH NUCLEAR PHOSPHOPROTEIN 32 FAMILY MEMBER B"/>
    <property type="match status" value="1"/>
</dbReference>
<dbReference type="Gene3D" id="3.80.10.10">
    <property type="entry name" value="Ribonuclease Inhibitor"/>
    <property type="match status" value="1"/>
</dbReference>
<name>A0A8D2JEK8_VARKO</name>
<dbReference type="InterPro" id="IPR001611">
    <property type="entry name" value="Leu-rich_rpt"/>
</dbReference>
<evidence type="ECO:0000313" key="7">
    <source>
        <dbReference type="Proteomes" id="UP000694545"/>
    </source>
</evidence>
<proteinExistence type="inferred from homology"/>
<keyword evidence="4" id="KW-0539">Nucleus</keyword>
<dbReference type="InterPro" id="IPR032675">
    <property type="entry name" value="LRR_dom_sf"/>
</dbReference>
<comment type="similarity">
    <text evidence="3 4">Belongs to the ANP32 family.</text>
</comment>
<evidence type="ECO:0000313" key="6">
    <source>
        <dbReference type="Ensembl" id="ENSVKKP00000011906.1"/>
    </source>
</evidence>